<proteinExistence type="predicted"/>
<accession>X1GPX5</accession>
<name>X1GPX5_9ZZZZ</name>
<dbReference type="EMBL" id="BARU01005346">
    <property type="protein sequence ID" value="GAH35038.1"/>
    <property type="molecule type" value="Genomic_DNA"/>
</dbReference>
<organism evidence="1">
    <name type="scientific">marine sediment metagenome</name>
    <dbReference type="NCBI Taxonomy" id="412755"/>
    <lineage>
        <taxon>unclassified sequences</taxon>
        <taxon>metagenomes</taxon>
        <taxon>ecological metagenomes</taxon>
    </lineage>
</organism>
<comment type="caution">
    <text evidence="1">The sequence shown here is derived from an EMBL/GenBank/DDBJ whole genome shotgun (WGS) entry which is preliminary data.</text>
</comment>
<gene>
    <name evidence="1" type="ORF">S03H2_10393</name>
</gene>
<evidence type="ECO:0000313" key="1">
    <source>
        <dbReference type="EMBL" id="GAH35038.1"/>
    </source>
</evidence>
<sequence length="180" mass="20295">TALRLLGEMNIIGDQRGFGRLGADFWPVFKARRGPAIGTCATRYLKARWRGLTINTAMLTPGKTGPLSTVRIEMIREGLQECEARIAVEEALLDEAKRKKLGADLIRRCEAMLTDRTLTVLQALQSHMTSGFAKTSHHALGWRWKPGQVGYRWFLHSGWQQRSDKLYALASEVAKVLRMN</sequence>
<dbReference type="AlphaFoldDB" id="X1GPX5"/>
<reference evidence="1" key="1">
    <citation type="journal article" date="2014" name="Front. Microbiol.">
        <title>High frequency of phylogenetically diverse reductive dehalogenase-homologous genes in deep subseafloor sedimentary metagenomes.</title>
        <authorList>
            <person name="Kawai M."/>
            <person name="Futagami T."/>
            <person name="Toyoda A."/>
            <person name="Takaki Y."/>
            <person name="Nishi S."/>
            <person name="Hori S."/>
            <person name="Arai W."/>
            <person name="Tsubouchi T."/>
            <person name="Morono Y."/>
            <person name="Uchiyama I."/>
            <person name="Ito T."/>
            <person name="Fujiyama A."/>
            <person name="Inagaki F."/>
            <person name="Takami H."/>
        </authorList>
    </citation>
    <scope>NUCLEOTIDE SEQUENCE</scope>
    <source>
        <strain evidence="1">Expedition CK06-06</strain>
    </source>
</reference>
<feature type="non-terminal residue" evidence="1">
    <location>
        <position position="1"/>
    </location>
</feature>
<protein>
    <submittedName>
        <fullName evidence="1">Uncharacterized protein</fullName>
    </submittedName>
</protein>